<feature type="compositionally biased region" description="Basic and acidic residues" evidence="11">
    <location>
        <begin position="30"/>
        <end position="40"/>
    </location>
</feature>
<dbReference type="PANTHER" id="PTHR12965">
    <property type="entry name" value="VACUOLAR PROTEIN SORTING 54"/>
    <property type="match status" value="1"/>
</dbReference>
<evidence type="ECO:0000256" key="5">
    <source>
        <dbReference type="ARBA" id="ARBA00022553"/>
    </source>
</evidence>
<dbReference type="GO" id="GO:0042147">
    <property type="term" value="P:retrograde transport, endosome to Golgi"/>
    <property type="evidence" value="ECO:0007669"/>
    <property type="project" value="InterPro"/>
</dbReference>
<evidence type="ECO:0000256" key="3">
    <source>
        <dbReference type="ARBA" id="ARBA00017665"/>
    </source>
</evidence>
<feature type="region of interest" description="Disordered" evidence="11">
    <location>
        <begin position="557"/>
        <end position="606"/>
    </location>
</feature>
<keyword evidence="8" id="KW-0175">Coiled coil</keyword>
<feature type="compositionally biased region" description="Polar residues" evidence="11">
    <location>
        <begin position="1"/>
        <end position="10"/>
    </location>
</feature>
<dbReference type="GO" id="GO:0005829">
    <property type="term" value="C:cytosol"/>
    <property type="evidence" value="ECO:0007669"/>
    <property type="project" value="GOC"/>
</dbReference>
<dbReference type="PANTHER" id="PTHR12965:SF0">
    <property type="entry name" value="VACUOLAR PROTEIN SORTING-ASSOCIATED PROTEIN 54"/>
    <property type="match status" value="1"/>
</dbReference>
<dbReference type="GO" id="GO:0006896">
    <property type="term" value="P:Golgi to vacuole transport"/>
    <property type="evidence" value="ECO:0007669"/>
    <property type="project" value="TreeGrafter"/>
</dbReference>
<dbReference type="GO" id="GO:0015031">
    <property type="term" value="P:protein transport"/>
    <property type="evidence" value="ECO:0007669"/>
    <property type="project" value="UniProtKB-KW"/>
</dbReference>
<keyword evidence="4" id="KW-0813">Transport</keyword>
<comment type="function">
    <text evidence="9">Acts as a component of the GARP complex that is involved in retrograde transport from early and late endosomes to the trans-Golgi network (TGN). The GARP complex is required for the maintenance of the cycling of mannose 6-phosphate receptors between the TGN and endosomes, this cycling is necessary for proper lysosomal sorting of acid hydrolases such as CTSD. Within the GARP complex, required to tether the complex to the TGN. Not involved in endocytic recycling.</text>
</comment>
<dbReference type="Pfam" id="PF07928">
    <property type="entry name" value="Vps54"/>
    <property type="match status" value="1"/>
</dbReference>
<gene>
    <name evidence="13" type="ORF">COCON_G00039300</name>
</gene>
<accession>A0A9Q1E0A1</accession>
<comment type="subcellular location">
    <subcellularLocation>
        <location evidence="1">Golgi apparatus</location>
        <location evidence="1">trans-Golgi network</location>
    </subcellularLocation>
</comment>
<evidence type="ECO:0000256" key="6">
    <source>
        <dbReference type="ARBA" id="ARBA00022927"/>
    </source>
</evidence>
<evidence type="ECO:0000313" key="13">
    <source>
        <dbReference type="EMBL" id="KAJ8285080.1"/>
    </source>
</evidence>
<dbReference type="Gene3D" id="1.20.1280.130">
    <property type="match status" value="1"/>
</dbReference>
<sequence>MATSHSSTSVPHPGGGGAGGGAGGGGHALFRKDRERDSASRHYKPARLLPDVCPTEPTGHAGRLCDGPSVVSDQHRWTVYNSKVNLPAALNDPRLAKRESDFFTKTWGLDFTDTEVMPSHYLPNITREHFTSYLQHTAQREKIHESCKNICPTKDELDSASSISNNHDKWQTELEQVPKIFMKPDFALDDPATFNAVLPWSHFSIAGGKGSRDAASSRLLQERFGASFVSKALIQGESQDRHAPLSHYLDVVEVSIARQISLRSEAFFHAMSSQHELQDRLRDTGRAVSALRDRTAAVQRCMCAGPLRALRGALTHTNCLKLQAKLKLMAAVQQTQPTVQLLLSTSEFVGALELISTTQEVLQQELQGVHSFRHLGSQLCEMERLIDKMMVADFSTYARSDLNRPLEEDVQVLEKDRLESLVFGLLRQRKLDFLEIYSEEVIMAAKGIVKQCVLTTVAQMEESDSEPVMKLADQMRLMTFVQWFDLLKNVFVNFILFLKRIKATLNVIRTVVLEVLDSSQRSRAAELAVEESRSVPPQPRDADVAYLTHEGLFISDAFAGPEGPAPGPDPAPPPAQTPPPPCGSDSASGTTDSSSTPAGGAGLTVSEDMMPSDLELGRVAGNIQELLYTASDVSHDRCVKFLMARAKDGALERLSSAEFVCLSQGVEQFVRDTELLCHRRSRFHEERKTKLSLLLDNERWKQAEVPAEFQDLVNSIADGRISLPDRKHTGTKDRKPSDYLRVDGQKYAVVGTVLLLIRIFLEYCQCVNDIPSITTDMLTRLSDLLKELSAGSGRGALQVVGLKTITTKNLALASRCLQLVVHYIPVIRAHFETKLQPKQYSILRHFDHITKDYNDHIAEISAKLVAIMDSLFEKVLSKYEVKAPMPSSCFRNVCKQMAKMHEAIYELLPEEQTQMLFLRICASFKLHLKRQLARLNVVNDGGPQHGLVMVDVAFYVGNIQALRSLENLDLNMAEIWELKR</sequence>
<feature type="compositionally biased region" description="Gly residues" evidence="11">
    <location>
        <begin position="13"/>
        <end position="27"/>
    </location>
</feature>
<dbReference type="FunFam" id="1.20.1280.130:FF:000001">
    <property type="entry name" value="Vacuolar protein sorting-associated protein 54"/>
    <property type="match status" value="1"/>
</dbReference>
<dbReference type="InterPro" id="IPR012501">
    <property type="entry name" value="Vps54_C"/>
</dbReference>
<dbReference type="InterPro" id="IPR039745">
    <property type="entry name" value="Vps54"/>
</dbReference>
<evidence type="ECO:0000256" key="9">
    <source>
        <dbReference type="ARBA" id="ARBA00058043"/>
    </source>
</evidence>
<dbReference type="OrthoDB" id="10259024at2759"/>
<keyword evidence="5" id="KW-0597">Phosphoprotein</keyword>
<evidence type="ECO:0000256" key="2">
    <source>
        <dbReference type="ARBA" id="ARBA00009150"/>
    </source>
</evidence>
<dbReference type="GO" id="GO:0019905">
    <property type="term" value="F:syntaxin binding"/>
    <property type="evidence" value="ECO:0007669"/>
    <property type="project" value="TreeGrafter"/>
</dbReference>
<evidence type="ECO:0000256" key="7">
    <source>
        <dbReference type="ARBA" id="ARBA00023034"/>
    </source>
</evidence>
<evidence type="ECO:0000256" key="8">
    <source>
        <dbReference type="ARBA" id="ARBA00023054"/>
    </source>
</evidence>
<comment type="similarity">
    <text evidence="2">Belongs to the VPS54 family.</text>
</comment>
<evidence type="ECO:0000259" key="12">
    <source>
        <dbReference type="Pfam" id="PF07928"/>
    </source>
</evidence>
<keyword evidence="7" id="KW-0333">Golgi apparatus</keyword>
<keyword evidence="6" id="KW-0653">Protein transport</keyword>
<comment type="caution">
    <text evidence="13">The sequence shown here is derived from an EMBL/GenBank/DDBJ whole genome shotgun (WGS) entry which is preliminary data.</text>
</comment>
<evidence type="ECO:0000256" key="1">
    <source>
        <dbReference type="ARBA" id="ARBA00004601"/>
    </source>
</evidence>
<feature type="compositionally biased region" description="Pro residues" evidence="11">
    <location>
        <begin position="563"/>
        <end position="582"/>
    </location>
</feature>
<protein>
    <recommendedName>
        <fullName evidence="3">Vacuolar protein sorting-associated protein 54</fullName>
    </recommendedName>
</protein>
<reference evidence="13" key="1">
    <citation type="journal article" date="2023" name="Science">
        <title>Genome structures resolve the early diversification of teleost fishes.</title>
        <authorList>
            <person name="Parey E."/>
            <person name="Louis A."/>
            <person name="Montfort J."/>
            <person name="Bouchez O."/>
            <person name="Roques C."/>
            <person name="Iampietro C."/>
            <person name="Lluch J."/>
            <person name="Castinel A."/>
            <person name="Donnadieu C."/>
            <person name="Desvignes T."/>
            <person name="Floi Bucao C."/>
            <person name="Jouanno E."/>
            <person name="Wen M."/>
            <person name="Mejri S."/>
            <person name="Dirks R."/>
            <person name="Jansen H."/>
            <person name="Henkel C."/>
            <person name="Chen W.J."/>
            <person name="Zahm M."/>
            <person name="Cabau C."/>
            <person name="Klopp C."/>
            <person name="Thompson A.W."/>
            <person name="Robinson-Rechavi M."/>
            <person name="Braasch I."/>
            <person name="Lecointre G."/>
            <person name="Bobe J."/>
            <person name="Postlethwait J.H."/>
            <person name="Berthelot C."/>
            <person name="Roest Crollius H."/>
            <person name="Guiguen Y."/>
        </authorList>
    </citation>
    <scope>NUCLEOTIDE SEQUENCE</scope>
    <source>
        <strain evidence="13">Concon-B</strain>
    </source>
</reference>
<proteinExistence type="inferred from homology"/>
<feature type="region of interest" description="Disordered" evidence="11">
    <location>
        <begin position="1"/>
        <end position="42"/>
    </location>
</feature>
<dbReference type="AlphaFoldDB" id="A0A9Q1E0A1"/>
<evidence type="ECO:0000256" key="4">
    <source>
        <dbReference type="ARBA" id="ARBA00022448"/>
    </source>
</evidence>
<evidence type="ECO:0000256" key="10">
    <source>
        <dbReference type="ARBA" id="ARBA00063265"/>
    </source>
</evidence>
<dbReference type="Proteomes" id="UP001152803">
    <property type="component" value="Unassembled WGS sequence"/>
</dbReference>
<evidence type="ECO:0000256" key="11">
    <source>
        <dbReference type="SAM" id="MobiDB-lite"/>
    </source>
</evidence>
<evidence type="ECO:0000313" key="14">
    <source>
        <dbReference type="Proteomes" id="UP001152803"/>
    </source>
</evidence>
<organism evidence="13 14">
    <name type="scientific">Conger conger</name>
    <name type="common">Conger eel</name>
    <name type="synonym">Muraena conger</name>
    <dbReference type="NCBI Taxonomy" id="82655"/>
    <lineage>
        <taxon>Eukaryota</taxon>
        <taxon>Metazoa</taxon>
        <taxon>Chordata</taxon>
        <taxon>Craniata</taxon>
        <taxon>Vertebrata</taxon>
        <taxon>Euteleostomi</taxon>
        <taxon>Actinopterygii</taxon>
        <taxon>Neopterygii</taxon>
        <taxon>Teleostei</taxon>
        <taxon>Anguilliformes</taxon>
        <taxon>Congridae</taxon>
        <taxon>Conger</taxon>
    </lineage>
</organism>
<dbReference type="GO" id="GO:0000938">
    <property type="term" value="C:GARP complex"/>
    <property type="evidence" value="ECO:0007669"/>
    <property type="project" value="InterPro"/>
</dbReference>
<dbReference type="Gene3D" id="6.10.250.860">
    <property type="match status" value="1"/>
</dbReference>
<dbReference type="EMBL" id="JAFJMO010000002">
    <property type="protein sequence ID" value="KAJ8285080.1"/>
    <property type="molecule type" value="Genomic_DNA"/>
</dbReference>
<name>A0A9Q1E0A1_CONCO</name>
<feature type="compositionally biased region" description="Low complexity" evidence="11">
    <location>
        <begin position="583"/>
        <end position="598"/>
    </location>
</feature>
<feature type="domain" description="Vacuolar protein sorting-associated protein 54 C-terminal" evidence="12">
    <location>
        <begin position="745"/>
        <end position="869"/>
    </location>
</feature>
<comment type="subunit">
    <text evidence="10">Component of the Golgi-associated retrograde protein (GARP) complex, also called VFT (VPS fifty-three) complex, composed of VPS51, VPS52, VPS53 and VPS54. EIPR1 interacts with GARP complex and mediates its recruitment to the trans-Golgi network. Interacts with VPS51 in an EIPR1-independent manner.</text>
</comment>
<keyword evidence="14" id="KW-1185">Reference proteome</keyword>